<evidence type="ECO:0000256" key="1">
    <source>
        <dbReference type="ARBA" id="ARBA00001353"/>
    </source>
</evidence>
<dbReference type="Gene3D" id="3.30.1130.10">
    <property type="match status" value="1"/>
</dbReference>
<organism evidence="8 9">
    <name type="scientific">Oceanibaculum pacificum</name>
    <dbReference type="NCBI Taxonomy" id="580166"/>
    <lineage>
        <taxon>Bacteria</taxon>
        <taxon>Pseudomonadati</taxon>
        <taxon>Pseudomonadota</taxon>
        <taxon>Alphaproteobacteria</taxon>
        <taxon>Rhodospirillales</taxon>
        <taxon>Oceanibaculaceae</taxon>
        <taxon>Oceanibaculum</taxon>
    </lineage>
</organism>
<dbReference type="NCBIfam" id="TIGR00526">
    <property type="entry name" value="folB_dom"/>
    <property type="match status" value="1"/>
</dbReference>
<dbReference type="SUPFAM" id="SSF55620">
    <property type="entry name" value="Tetrahydrobiopterin biosynthesis enzymes-like"/>
    <property type="match status" value="1"/>
</dbReference>
<dbReference type="AlphaFoldDB" id="A0A154VYS4"/>
<dbReference type="Proteomes" id="UP000076400">
    <property type="component" value="Unassembled WGS sequence"/>
</dbReference>
<accession>A0A154VYS4</accession>
<dbReference type="Pfam" id="PF02152">
    <property type="entry name" value="FolB"/>
    <property type="match status" value="1"/>
</dbReference>
<dbReference type="PANTHER" id="PTHR42844:SF1">
    <property type="entry name" value="DIHYDRONEOPTERIN ALDOLASE 1-RELATED"/>
    <property type="match status" value="1"/>
</dbReference>
<feature type="domain" description="Dihydroneopterin aldolase/epimerase" evidence="7">
    <location>
        <begin position="4"/>
        <end position="114"/>
    </location>
</feature>
<evidence type="ECO:0000256" key="2">
    <source>
        <dbReference type="ARBA" id="ARBA00005013"/>
    </source>
</evidence>
<dbReference type="EC" id="4.1.2.25" evidence="6"/>
<dbReference type="GO" id="GO:0046656">
    <property type="term" value="P:folic acid biosynthetic process"/>
    <property type="evidence" value="ECO:0007669"/>
    <property type="project" value="UniProtKB-UniRule"/>
</dbReference>
<evidence type="ECO:0000313" key="9">
    <source>
        <dbReference type="Proteomes" id="UP000076400"/>
    </source>
</evidence>
<dbReference type="InterPro" id="IPR043133">
    <property type="entry name" value="GTP-CH-I_C/QueF"/>
</dbReference>
<evidence type="ECO:0000313" key="8">
    <source>
        <dbReference type="EMBL" id="KZD06398.1"/>
    </source>
</evidence>
<keyword evidence="9" id="KW-1185">Reference proteome</keyword>
<evidence type="ECO:0000256" key="6">
    <source>
        <dbReference type="RuleBase" id="RU362079"/>
    </source>
</evidence>
<dbReference type="NCBIfam" id="TIGR00525">
    <property type="entry name" value="folB"/>
    <property type="match status" value="1"/>
</dbReference>
<dbReference type="InterPro" id="IPR006156">
    <property type="entry name" value="Dihydroneopterin_aldolase"/>
</dbReference>
<dbReference type="PANTHER" id="PTHR42844">
    <property type="entry name" value="DIHYDRONEOPTERIN ALDOLASE 1-RELATED"/>
    <property type="match status" value="1"/>
</dbReference>
<evidence type="ECO:0000256" key="5">
    <source>
        <dbReference type="ARBA" id="ARBA00023239"/>
    </source>
</evidence>
<protein>
    <recommendedName>
        <fullName evidence="6">7,8-dihydroneopterin aldolase</fullName>
        <ecNumber evidence="6">4.1.2.25</ecNumber>
    </recommendedName>
</protein>
<dbReference type="GO" id="GO:0004150">
    <property type="term" value="F:dihydroneopterin aldolase activity"/>
    <property type="evidence" value="ECO:0007669"/>
    <property type="project" value="UniProtKB-UniRule"/>
</dbReference>
<comment type="caution">
    <text evidence="8">The sequence shown here is derived from an EMBL/GenBank/DDBJ whole genome shotgun (WGS) entry which is preliminary data.</text>
</comment>
<comment type="catalytic activity">
    <reaction evidence="1 6">
        <text>7,8-dihydroneopterin = 6-hydroxymethyl-7,8-dihydropterin + glycolaldehyde</text>
        <dbReference type="Rhea" id="RHEA:10540"/>
        <dbReference type="ChEBI" id="CHEBI:17001"/>
        <dbReference type="ChEBI" id="CHEBI:17071"/>
        <dbReference type="ChEBI" id="CHEBI:44841"/>
        <dbReference type="EC" id="4.1.2.25"/>
    </reaction>
</comment>
<reference evidence="8 9" key="1">
    <citation type="submission" date="2015-12" db="EMBL/GenBank/DDBJ databases">
        <title>Genome sequence of Oceanibaculum pacificum MCCC 1A02656.</title>
        <authorList>
            <person name="Lu L."/>
            <person name="Lai Q."/>
            <person name="Shao Z."/>
            <person name="Qian P."/>
        </authorList>
    </citation>
    <scope>NUCLEOTIDE SEQUENCE [LARGE SCALE GENOMIC DNA]</scope>
    <source>
        <strain evidence="8 9">MCCC 1A02656</strain>
    </source>
</reference>
<comment type="pathway">
    <text evidence="2 6">Cofactor biosynthesis; tetrahydrofolate biosynthesis; 2-amino-4-hydroxy-6-hydroxymethyl-7,8-dihydropteridine diphosphate from 7,8-dihydroneopterin triphosphate: step 3/4.</text>
</comment>
<dbReference type="GO" id="GO:0046654">
    <property type="term" value="P:tetrahydrofolate biosynthetic process"/>
    <property type="evidence" value="ECO:0007669"/>
    <property type="project" value="UniProtKB-UniRule"/>
</dbReference>
<comment type="similarity">
    <text evidence="3 6">Belongs to the DHNA family.</text>
</comment>
<keyword evidence="4 6" id="KW-0289">Folate biosynthesis</keyword>
<evidence type="ECO:0000256" key="3">
    <source>
        <dbReference type="ARBA" id="ARBA00005708"/>
    </source>
</evidence>
<evidence type="ECO:0000256" key="4">
    <source>
        <dbReference type="ARBA" id="ARBA00022909"/>
    </source>
</evidence>
<dbReference type="GO" id="GO:0005737">
    <property type="term" value="C:cytoplasm"/>
    <property type="evidence" value="ECO:0007669"/>
    <property type="project" value="TreeGrafter"/>
</dbReference>
<dbReference type="SMART" id="SM00905">
    <property type="entry name" value="FolB"/>
    <property type="match status" value="1"/>
</dbReference>
<keyword evidence="5 6" id="KW-0456">Lyase</keyword>
<name>A0A154VYS4_9PROT</name>
<evidence type="ECO:0000259" key="7">
    <source>
        <dbReference type="SMART" id="SM00905"/>
    </source>
</evidence>
<proteinExistence type="inferred from homology"/>
<dbReference type="UniPathway" id="UPA00077">
    <property type="reaction ID" value="UER00154"/>
</dbReference>
<sequence>MYRIFVRDLVLLAEVGVYDSEKNRQQRIRLNIELDCEDTIAGAGDRIDGVVCYFGVVERIKAMLAERHINLIETVADRAAALCLHDARVVEARVTVEKLDVLESAASVGVTVARRR</sequence>
<dbReference type="EMBL" id="LPXN01000122">
    <property type="protein sequence ID" value="KZD06398.1"/>
    <property type="molecule type" value="Genomic_DNA"/>
</dbReference>
<dbReference type="OrthoDB" id="5297888at2"/>
<dbReference type="STRING" id="580166.AUP43_10770"/>
<gene>
    <name evidence="8" type="ORF">AUP43_10770</name>
</gene>
<dbReference type="InterPro" id="IPR006157">
    <property type="entry name" value="FolB_dom"/>
</dbReference>
<comment type="function">
    <text evidence="6">Catalyzes the conversion of 7,8-dihydroneopterin to 6-hydroxymethyl-7,8-dihydropterin.</text>
</comment>